<evidence type="ECO:0000256" key="3">
    <source>
        <dbReference type="HAMAP-Rule" id="MF_01384"/>
    </source>
</evidence>
<keyword evidence="3" id="KW-0996">Nickel insertion</keyword>
<evidence type="ECO:0000256" key="2">
    <source>
        <dbReference type="ARBA" id="ARBA00023186"/>
    </source>
</evidence>
<evidence type="ECO:0000256" key="1">
    <source>
        <dbReference type="ARBA" id="ARBA00007177"/>
    </source>
</evidence>
<comment type="subunit">
    <text evidence="3">UreD, UreF and UreG form a complex that acts as a GTP-hydrolysis-dependent molecular chaperone, activating the urease apoprotein by helping to assemble the nickel containing metallocenter of UreC. The UreE protein probably delivers the nickel.</text>
</comment>
<dbReference type="PANTHER" id="PTHR33643">
    <property type="entry name" value="UREASE ACCESSORY PROTEIN D"/>
    <property type="match status" value="1"/>
</dbReference>
<dbReference type="GO" id="GO:0005737">
    <property type="term" value="C:cytoplasm"/>
    <property type="evidence" value="ECO:0007669"/>
    <property type="project" value="UniProtKB-SubCell"/>
</dbReference>
<proteinExistence type="inferred from homology"/>
<gene>
    <name evidence="3" type="primary">ureD</name>
</gene>
<dbReference type="EMBL" id="LC066397">
    <property type="protein sequence ID" value="BAT31180.1"/>
    <property type="molecule type" value="Genomic_DNA"/>
</dbReference>
<keyword evidence="2 3" id="KW-0143">Chaperone</keyword>
<dbReference type="InterPro" id="IPR002669">
    <property type="entry name" value="UreD"/>
</dbReference>
<comment type="similarity">
    <text evidence="1 3">Belongs to the UreD family.</text>
</comment>
<evidence type="ECO:0000313" key="4">
    <source>
        <dbReference type="EMBL" id="BAT31180.1"/>
    </source>
</evidence>
<organism evidence="4">
    <name type="scientific">Fulvimarina pelagi</name>
    <dbReference type="NCBI Taxonomy" id="217511"/>
    <lineage>
        <taxon>Bacteria</taxon>
        <taxon>Pseudomonadati</taxon>
        <taxon>Pseudomonadota</taxon>
        <taxon>Alphaproteobacteria</taxon>
        <taxon>Hyphomicrobiales</taxon>
        <taxon>Aurantimonadaceae</taxon>
        <taxon>Fulvimarina</taxon>
    </lineage>
</organism>
<dbReference type="GO" id="GO:0016151">
    <property type="term" value="F:nickel cation binding"/>
    <property type="evidence" value="ECO:0007669"/>
    <property type="project" value="UniProtKB-UniRule"/>
</dbReference>
<comment type="function">
    <text evidence="3">Required for maturation of urease via the functional incorporation of the urease nickel metallocenter.</text>
</comment>
<reference evidence="4" key="1">
    <citation type="journal article" date="2015" name="Proc. Natl. Acad. Sci. U.S.A.">
        <title>Bacterial clade with the ribosomal RNA operon on a small plasmid rather than the chromosome.</title>
        <authorList>
            <person name="Anda M."/>
            <person name="Ohtsubo Y."/>
            <person name="Okubo T."/>
            <person name="Sugawara M."/>
            <person name="Nagata Y."/>
            <person name="Tsuda M."/>
            <person name="Minamisawa K."/>
            <person name="Mitsui H."/>
        </authorList>
    </citation>
    <scope>NUCLEOTIDE SEQUENCE</scope>
    <source>
        <strain evidence="4">DSM 15513</strain>
    </source>
</reference>
<name>A0A0P0Z9L7_9HYPH</name>
<dbReference type="HAMAP" id="MF_01384">
    <property type="entry name" value="UreD"/>
    <property type="match status" value="1"/>
</dbReference>
<sequence>MDSRTRLRTLHQSGCLKFRFPRHADGRAEAIAINTSGGLTGGDRLSYGVDLGTNASATLTTQACERIYRAHSGDASLETTLRIGSHASLNYLPQETILFNGGRLKRSLEVNAEDTSRFLLLEPVILGREMMGERVEVGLLRDRWRVRIAGRLVFADDLALDGRMADLAAARAGLGGMRAFATILMKAETTEAQLETVRVILGESGGASLIAGLLVIRLAEKSGFALRKQLLPLLETLGEAPLPLVWSL</sequence>
<accession>A0A0P0Z9L7</accession>
<protein>
    <recommendedName>
        <fullName evidence="3">Urease accessory protein UreD</fullName>
    </recommendedName>
</protein>
<comment type="subcellular location">
    <subcellularLocation>
        <location evidence="3">Cytoplasm</location>
    </subcellularLocation>
</comment>
<keyword evidence="3" id="KW-0963">Cytoplasm</keyword>
<dbReference type="RefSeq" id="WP_007065722.1">
    <property type="nucleotide sequence ID" value="NZ_BBWO01000005.1"/>
</dbReference>
<dbReference type="Pfam" id="PF01774">
    <property type="entry name" value="UreD"/>
    <property type="match status" value="1"/>
</dbReference>
<dbReference type="PANTHER" id="PTHR33643:SF1">
    <property type="entry name" value="UREASE ACCESSORY PROTEIN D"/>
    <property type="match status" value="1"/>
</dbReference>
<dbReference type="AlphaFoldDB" id="A0A0P0Z9L7"/>